<dbReference type="EMBL" id="BARW01015509">
    <property type="protein sequence ID" value="GAI95586.1"/>
    <property type="molecule type" value="Genomic_DNA"/>
</dbReference>
<organism evidence="2">
    <name type="scientific">marine sediment metagenome</name>
    <dbReference type="NCBI Taxonomy" id="412755"/>
    <lineage>
        <taxon>unclassified sequences</taxon>
        <taxon>metagenomes</taxon>
        <taxon>ecological metagenomes</taxon>
    </lineage>
</organism>
<reference evidence="2" key="1">
    <citation type="journal article" date="2014" name="Front. Microbiol.">
        <title>High frequency of phylogenetically diverse reductive dehalogenase-homologous genes in deep subseafloor sedimentary metagenomes.</title>
        <authorList>
            <person name="Kawai M."/>
            <person name="Futagami T."/>
            <person name="Toyoda A."/>
            <person name="Takaki Y."/>
            <person name="Nishi S."/>
            <person name="Hori S."/>
            <person name="Arai W."/>
            <person name="Tsubouchi T."/>
            <person name="Morono Y."/>
            <person name="Uchiyama I."/>
            <person name="Ito T."/>
            <person name="Fujiyama A."/>
            <person name="Inagaki F."/>
            <person name="Takami H."/>
        </authorList>
    </citation>
    <scope>NUCLEOTIDE SEQUENCE</scope>
    <source>
        <strain evidence="2">Expedition CK06-06</strain>
    </source>
</reference>
<keyword evidence="1" id="KW-1133">Transmembrane helix</keyword>
<comment type="caution">
    <text evidence="2">The sequence shown here is derived from an EMBL/GenBank/DDBJ whole genome shotgun (WGS) entry which is preliminary data.</text>
</comment>
<feature type="non-terminal residue" evidence="2">
    <location>
        <position position="1"/>
    </location>
</feature>
<protein>
    <submittedName>
        <fullName evidence="2">Uncharacterized protein</fullName>
    </submittedName>
</protein>
<feature type="transmembrane region" description="Helical" evidence="1">
    <location>
        <begin position="37"/>
        <end position="58"/>
    </location>
</feature>
<keyword evidence="1" id="KW-0812">Transmembrane</keyword>
<name>X1TW39_9ZZZZ</name>
<sequence length="88" mass="10312">TVLNQYYETIQYQDKKNKVKVSKKESTPETLKKKRKLISFSIFVIFVLVILLSLFFFATKKERQLIRYNFTPSAGYHTHAGRNAASYS</sequence>
<dbReference type="AlphaFoldDB" id="X1TW39"/>
<evidence type="ECO:0000313" key="2">
    <source>
        <dbReference type="EMBL" id="GAI95586.1"/>
    </source>
</evidence>
<accession>X1TW39</accession>
<proteinExistence type="predicted"/>
<evidence type="ECO:0000256" key="1">
    <source>
        <dbReference type="SAM" id="Phobius"/>
    </source>
</evidence>
<gene>
    <name evidence="2" type="ORF">S12H4_27200</name>
</gene>
<keyword evidence="1" id="KW-0472">Membrane</keyword>